<accession>A0A3B1DQN1</accession>
<dbReference type="Pfam" id="PF02653">
    <property type="entry name" value="BPD_transp_2"/>
    <property type="match status" value="1"/>
</dbReference>
<feature type="transmembrane region" description="Helical" evidence="6">
    <location>
        <begin position="384"/>
        <end position="405"/>
    </location>
</feature>
<feature type="transmembrane region" description="Helical" evidence="6">
    <location>
        <begin position="348"/>
        <end position="372"/>
    </location>
</feature>
<keyword evidence="3 6" id="KW-0812">Transmembrane</keyword>
<proteinExistence type="predicted"/>
<dbReference type="InterPro" id="IPR001851">
    <property type="entry name" value="ABC_transp_permease"/>
</dbReference>
<evidence type="ECO:0000313" key="7">
    <source>
        <dbReference type="EMBL" id="VAX41171.1"/>
    </source>
</evidence>
<feature type="transmembrane region" description="Helical" evidence="6">
    <location>
        <begin position="109"/>
        <end position="135"/>
    </location>
</feature>
<dbReference type="AlphaFoldDB" id="A0A3B1DQN1"/>
<evidence type="ECO:0000256" key="2">
    <source>
        <dbReference type="ARBA" id="ARBA00022475"/>
    </source>
</evidence>
<dbReference type="CDD" id="cd06579">
    <property type="entry name" value="TM_PBP1_transp_AraH_like"/>
    <property type="match status" value="1"/>
</dbReference>
<dbReference type="PANTHER" id="PTHR32196:SF15">
    <property type="entry name" value="SUGAR ABC TRANSPORTER PERMEASE PROTEIN"/>
    <property type="match status" value="1"/>
</dbReference>
<protein>
    <submittedName>
        <fullName evidence="7">Ribose ABC transport system, permease protein RbsC (TC 3.A.1.2.1)</fullName>
    </submittedName>
</protein>
<evidence type="ECO:0000256" key="3">
    <source>
        <dbReference type="ARBA" id="ARBA00022692"/>
    </source>
</evidence>
<feature type="transmembrane region" description="Helical" evidence="6">
    <location>
        <begin position="411"/>
        <end position="430"/>
    </location>
</feature>
<feature type="transmembrane region" description="Helical" evidence="6">
    <location>
        <begin position="276"/>
        <end position="306"/>
    </location>
</feature>
<feature type="transmembrane region" description="Helical" evidence="6">
    <location>
        <begin position="318"/>
        <end position="336"/>
    </location>
</feature>
<gene>
    <name evidence="7" type="ORF">MNBD_PLANCTO02-728</name>
</gene>
<comment type="subcellular location">
    <subcellularLocation>
        <location evidence="1">Cell membrane</location>
        <topology evidence="1">Multi-pass membrane protein</topology>
    </subcellularLocation>
</comment>
<dbReference type="Gene3D" id="3.80.10.10">
    <property type="entry name" value="Ribonuclease Inhibitor"/>
    <property type="match status" value="1"/>
</dbReference>
<dbReference type="GO" id="GO:0022857">
    <property type="term" value="F:transmembrane transporter activity"/>
    <property type="evidence" value="ECO:0007669"/>
    <property type="project" value="InterPro"/>
</dbReference>
<feature type="transmembrane region" description="Helical" evidence="6">
    <location>
        <begin position="51"/>
        <end position="70"/>
    </location>
</feature>
<feature type="transmembrane region" description="Helical" evidence="6">
    <location>
        <begin position="238"/>
        <end position="256"/>
    </location>
</feature>
<evidence type="ECO:0000256" key="4">
    <source>
        <dbReference type="ARBA" id="ARBA00022989"/>
    </source>
</evidence>
<dbReference type="EMBL" id="UOGL01000518">
    <property type="protein sequence ID" value="VAX41171.1"/>
    <property type="molecule type" value="Genomic_DNA"/>
</dbReference>
<keyword evidence="5 6" id="KW-0472">Membrane</keyword>
<keyword evidence="2" id="KW-1003">Cell membrane</keyword>
<dbReference type="SUPFAM" id="SSF52047">
    <property type="entry name" value="RNI-like"/>
    <property type="match status" value="1"/>
</dbReference>
<feature type="transmembrane region" description="Helical" evidence="6">
    <location>
        <begin position="12"/>
        <end position="31"/>
    </location>
</feature>
<evidence type="ECO:0000256" key="1">
    <source>
        <dbReference type="ARBA" id="ARBA00004651"/>
    </source>
</evidence>
<evidence type="ECO:0000256" key="6">
    <source>
        <dbReference type="SAM" id="Phobius"/>
    </source>
</evidence>
<feature type="transmembrane region" description="Helical" evidence="6">
    <location>
        <begin position="184"/>
        <end position="207"/>
    </location>
</feature>
<keyword evidence="4 6" id="KW-1133">Transmembrane helix</keyword>
<organism evidence="7">
    <name type="scientific">hydrothermal vent metagenome</name>
    <dbReference type="NCBI Taxonomy" id="652676"/>
    <lineage>
        <taxon>unclassified sequences</taxon>
        <taxon>metagenomes</taxon>
        <taxon>ecological metagenomes</taxon>
    </lineage>
</organism>
<evidence type="ECO:0000256" key="5">
    <source>
        <dbReference type="ARBA" id="ARBA00023136"/>
    </source>
</evidence>
<name>A0A3B1DQN1_9ZZZZ</name>
<reference evidence="7" key="1">
    <citation type="submission" date="2018-06" db="EMBL/GenBank/DDBJ databases">
        <authorList>
            <person name="Zhirakovskaya E."/>
        </authorList>
    </citation>
    <scope>NUCLEOTIDE SEQUENCE</scope>
</reference>
<dbReference type="InterPro" id="IPR032675">
    <property type="entry name" value="LRR_dom_sf"/>
</dbReference>
<dbReference type="GO" id="GO:0005886">
    <property type="term" value="C:plasma membrane"/>
    <property type="evidence" value="ECO:0007669"/>
    <property type="project" value="UniProtKB-SubCell"/>
</dbReference>
<sequence>MSFSPLQKSLKSHEFGLLLAVMMVIGLTTLLDAQHTYIVSWKFAWESLVNITRQTSMLGIFALGAAIVIISGGIDLSCGSVIAFCGTICASIMLLLAPEEMLNSEPVGATVITIAITGTLLTGLLIGSLHAWLITRVGLPPFVATLATLVGLRSLARVICVGVTESALGEGSTQINIHDANFRYIATSVWIPALLFLGLALMTWLMLSRTVLGRHLYALGGNEEAAKLSGIRTDQMKWIAYCMSAVLSSIAGIIYIGNTSVANPQTLGVGYELNAIAAAVVGGCSLKGGIGTIQGTVLGALFLRVVMDGIAKVIKVSADVYEGLIVGVVVVFAVAFSQVEKRSQKQQLFAGGLGKIAVLNLSFFAAIMLALLGPTFLAENNSLAVWHLAALAFVPTALVLLILSSNKSNKIHWGISFVILLIAIGTGIGLERSLPRIRYDRTIAVVTSARGKIEQVEDGTAVSFSDIEMNDKEFRKLATHLKNITDLVELNLHNIPITEKSIDAIATIKTIRRLKLSKTKIAQENKRKLLRKLPDVQLTW</sequence>
<dbReference type="PANTHER" id="PTHR32196">
    <property type="entry name" value="ABC TRANSPORTER PERMEASE PROTEIN YPHD-RELATED-RELATED"/>
    <property type="match status" value="1"/>
</dbReference>
<feature type="transmembrane region" description="Helical" evidence="6">
    <location>
        <begin position="77"/>
        <end position="97"/>
    </location>
</feature>